<feature type="transmembrane region" description="Helical" evidence="7">
    <location>
        <begin position="48"/>
        <end position="68"/>
    </location>
</feature>
<dbReference type="RefSeq" id="WP_380072757.1">
    <property type="nucleotide sequence ID" value="NZ_JBHRTO010000001.1"/>
</dbReference>
<comment type="caution">
    <text evidence="9">The sequence shown here is derived from an EMBL/GenBank/DDBJ whole genome shotgun (WGS) entry which is preliminary data.</text>
</comment>
<feature type="transmembrane region" description="Helical" evidence="7">
    <location>
        <begin position="139"/>
        <end position="159"/>
    </location>
</feature>
<dbReference type="InterPro" id="IPR011701">
    <property type="entry name" value="MFS"/>
</dbReference>
<name>A0ABV7J312_9RHOB</name>
<reference evidence="10" key="1">
    <citation type="journal article" date="2019" name="Int. J. Syst. Evol. Microbiol.">
        <title>The Global Catalogue of Microorganisms (GCM) 10K type strain sequencing project: providing services to taxonomists for standard genome sequencing and annotation.</title>
        <authorList>
            <consortium name="The Broad Institute Genomics Platform"/>
            <consortium name="The Broad Institute Genome Sequencing Center for Infectious Disease"/>
            <person name="Wu L."/>
            <person name="Ma J."/>
        </authorList>
    </citation>
    <scope>NUCLEOTIDE SEQUENCE [LARGE SCALE GENOMIC DNA]</scope>
    <source>
        <strain evidence="10">KCTC 52039</strain>
    </source>
</reference>
<organism evidence="9 10">
    <name type="scientific">Cypionkella sinensis</name>
    <dbReference type="NCBI Taxonomy" id="1756043"/>
    <lineage>
        <taxon>Bacteria</taxon>
        <taxon>Pseudomonadati</taxon>
        <taxon>Pseudomonadota</taxon>
        <taxon>Alphaproteobacteria</taxon>
        <taxon>Rhodobacterales</taxon>
        <taxon>Paracoccaceae</taxon>
        <taxon>Cypionkella</taxon>
    </lineage>
</organism>
<evidence type="ECO:0000256" key="3">
    <source>
        <dbReference type="ARBA" id="ARBA00022475"/>
    </source>
</evidence>
<keyword evidence="4 7" id="KW-0812">Transmembrane</keyword>
<keyword evidence="3" id="KW-1003">Cell membrane</keyword>
<dbReference type="EMBL" id="JBHRTO010000001">
    <property type="protein sequence ID" value="MFC3181147.1"/>
    <property type="molecule type" value="Genomic_DNA"/>
</dbReference>
<comment type="subcellular location">
    <subcellularLocation>
        <location evidence="1">Cell membrane</location>
        <topology evidence="1">Multi-pass membrane protein</topology>
    </subcellularLocation>
</comment>
<feature type="transmembrane region" description="Helical" evidence="7">
    <location>
        <begin position="216"/>
        <end position="246"/>
    </location>
</feature>
<protein>
    <submittedName>
        <fullName evidence="9">MFS transporter</fullName>
    </submittedName>
</protein>
<feature type="transmembrane region" description="Helical" evidence="7">
    <location>
        <begin position="252"/>
        <end position="273"/>
    </location>
</feature>
<dbReference type="PROSITE" id="PS50850">
    <property type="entry name" value="MFS"/>
    <property type="match status" value="1"/>
</dbReference>
<keyword evidence="6 7" id="KW-0472">Membrane</keyword>
<evidence type="ECO:0000256" key="5">
    <source>
        <dbReference type="ARBA" id="ARBA00022989"/>
    </source>
</evidence>
<feature type="transmembrane region" description="Helical" evidence="7">
    <location>
        <begin position="280"/>
        <end position="301"/>
    </location>
</feature>
<feature type="transmembrane region" description="Helical" evidence="7">
    <location>
        <begin position="105"/>
        <end position="127"/>
    </location>
</feature>
<dbReference type="Pfam" id="PF07690">
    <property type="entry name" value="MFS_1"/>
    <property type="match status" value="1"/>
</dbReference>
<feature type="transmembrane region" description="Helical" evidence="7">
    <location>
        <begin position="307"/>
        <end position="329"/>
    </location>
</feature>
<evidence type="ECO:0000256" key="2">
    <source>
        <dbReference type="ARBA" id="ARBA00022448"/>
    </source>
</evidence>
<keyword evidence="2" id="KW-0813">Transport</keyword>
<evidence type="ECO:0000256" key="1">
    <source>
        <dbReference type="ARBA" id="ARBA00004651"/>
    </source>
</evidence>
<keyword evidence="10" id="KW-1185">Reference proteome</keyword>
<evidence type="ECO:0000313" key="9">
    <source>
        <dbReference type="EMBL" id="MFC3181147.1"/>
    </source>
</evidence>
<evidence type="ECO:0000259" key="8">
    <source>
        <dbReference type="PROSITE" id="PS50850"/>
    </source>
</evidence>
<dbReference type="PANTHER" id="PTHR23517">
    <property type="entry name" value="RESISTANCE PROTEIN MDTM, PUTATIVE-RELATED-RELATED"/>
    <property type="match status" value="1"/>
</dbReference>
<feature type="transmembrane region" description="Helical" evidence="7">
    <location>
        <begin position="341"/>
        <end position="363"/>
    </location>
</feature>
<evidence type="ECO:0000313" key="10">
    <source>
        <dbReference type="Proteomes" id="UP001595547"/>
    </source>
</evidence>
<keyword evidence="5 7" id="KW-1133">Transmembrane helix</keyword>
<sequence>MPLEIPYTARHRAGFGIVLAGLLLMMASASAPSPFYPVLQHDIGFSDPALTGIFAVYTVFLLATLLTAGSCSDHLGRRPVLSVGFAGLALSLLIFAQATTVEGLLIARALQGIACALLLSTLSATIVDLEPPSRPGGAAIANSVIPLIGLALGALAAGYVMGVTSAAKLDVFGSLIGLCLVLAIAVWGLPETSPRHEGLLQALRPRLGLPPRARAAFWRAAPAIIAGWATGGLYLSLGAPIVARIFGLHSTLMQAFVVTLLSGMGALACYLARHRSPRQITLGGTAALAMGTALTLIGMALPSLPLYLVALGIAGMGFGTCFYGALRTLIPLSSPDERGEFFAAILTLSYTAFGAPTLIAGMLLPHLGLTSTAVGYGVMIVILASVAGLLRKFTRTD</sequence>
<feature type="domain" description="Major facilitator superfamily (MFS) profile" evidence="8">
    <location>
        <begin position="13"/>
        <end position="397"/>
    </location>
</feature>
<feature type="transmembrane region" description="Helical" evidence="7">
    <location>
        <begin position="369"/>
        <end position="390"/>
    </location>
</feature>
<dbReference type="PANTHER" id="PTHR23517:SF13">
    <property type="entry name" value="MAJOR FACILITATOR SUPERFAMILY MFS_1"/>
    <property type="match status" value="1"/>
</dbReference>
<feature type="transmembrane region" description="Helical" evidence="7">
    <location>
        <begin position="80"/>
        <end position="99"/>
    </location>
</feature>
<proteinExistence type="predicted"/>
<dbReference type="Proteomes" id="UP001595547">
    <property type="component" value="Unassembled WGS sequence"/>
</dbReference>
<evidence type="ECO:0000256" key="7">
    <source>
        <dbReference type="SAM" id="Phobius"/>
    </source>
</evidence>
<dbReference type="SUPFAM" id="SSF103473">
    <property type="entry name" value="MFS general substrate transporter"/>
    <property type="match status" value="1"/>
</dbReference>
<dbReference type="Gene3D" id="1.20.1250.20">
    <property type="entry name" value="MFS general substrate transporter like domains"/>
    <property type="match status" value="1"/>
</dbReference>
<dbReference type="InterPro" id="IPR050171">
    <property type="entry name" value="MFS_Transporters"/>
</dbReference>
<evidence type="ECO:0000256" key="4">
    <source>
        <dbReference type="ARBA" id="ARBA00022692"/>
    </source>
</evidence>
<dbReference type="InterPro" id="IPR036259">
    <property type="entry name" value="MFS_trans_sf"/>
</dbReference>
<feature type="transmembrane region" description="Helical" evidence="7">
    <location>
        <begin position="171"/>
        <end position="189"/>
    </location>
</feature>
<evidence type="ECO:0000256" key="6">
    <source>
        <dbReference type="ARBA" id="ARBA00023136"/>
    </source>
</evidence>
<gene>
    <name evidence="9" type="ORF">ACFOGH_09125</name>
</gene>
<accession>A0ABV7J312</accession>
<dbReference type="InterPro" id="IPR020846">
    <property type="entry name" value="MFS_dom"/>
</dbReference>